<name>H9M8A7_PHLSQ</name>
<keyword evidence="1" id="KW-0496">Mitochondrion</keyword>
<accession>H9M8A7</accession>
<evidence type="ECO:0000313" key="1">
    <source>
        <dbReference type="EMBL" id="AEV55814.1"/>
    </source>
</evidence>
<proteinExistence type="predicted"/>
<dbReference type="GeneID" id="12354422"/>
<gene>
    <name evidence="1" type="primary">ORF113_1</name>
    <name evidence="1" type="ORF">HusqMp02</name>
</gene>
<geneLocation type="mitochondrion" evidence="1"/>
<sequence length="113" mass="12613">MRLDRAIIITQSVNLYWHSPNLLYLIPMSLLHTTRRSTPVGKASACFQNIALSHTALSSELFTRWGIVVCSTQFVRCNGRSTLWQDLSSVLSSAKASVSKDWAMPHFSGSRSL</sequence>
<organism evidence="1">
    <name type="scientific">Phlegmariurus squarrosus</name>
    <name type="common">Rock tassel fern</name>
    <name type="synonym">Lycopodium squarrosum</name>
    <dbReference type="NCBI Taxonomy" id="73615"/>
    <lineage>
        <taxon>Eukaryota</taxon>
        <taxon>Viridiplantae</taxon>
        <taxon>Streptophyta</taxon>
        <taxon>Embryophyta</taxon>
        <taxon>Tracheophyta</taxon>
        <taxon>Lycopodiopsida</taxon>
        <taxon>Lycopodiales</taxon>
        <taxon>Lycopodiaceae</taxon>
        <taxon>Huperzioideae</taxon>
        <taxon>Phlegmariurus</taxon>
    </lineage>
</organism>
<reference evidence="1" key="1">
    <citation type="journal article" date="2012" name="PLoS ONE">
        <title>The Mitochondrial Genome of the Lycophyte Huperzia squarrosa: The Most Archaic Form in Vascular Plants.</title>
        <authorList>
            <person name="Liu Y."/>
            <person name="Wang B."/>
            <person name="Cui P."/>
            <person name="Li L."/>
            <person name="Xue J.Y."/>
            <person name="Yu J."/>
            <person name="Qiu Y.L."/>
        </authorList>
    </citation>
    <scope>NUCLEOTIDE SEQUENCE</scope>
</reference>
<protein>
    <submittedName>
        <fullName evidence="1">Uncharacterized protein</fullName>
    </submittedName>
</protein>
<dbReference type="AlphaFoldDB" id="H9M8A7"/>
<dbReference type="EMBL" id="JQ002659">
    <property type="protein sequence ID" value="AEV55814.1"/>
    <property type="molecule type" value="Genomic_DNA"/>
</dbReference>
<dbReference type="RefSeq" id="YP_006234245.1">
    <property type="nucleotide sequence ID" value="NC_017755.1"/>
</dbReference>